<keyword evidence="2" id="KW-0812">Transmembrane</keyword>
<dbReference type="EMBL" id="OX459119">
    <property type="protein sequence ID" value="CAI9095707.1"/>
    <property type="molecule type" value="Genomic_DNA"/>
</dbReference>
<feature type="region of interest" description="Disordered" evidence="1">
    <location>
        <begin position="514"/>
        <end position="579"/>
    </location>
</feature>
<feature type="compositionally biased region" description="Basic and acidic residues" evidence="1">
    <location>
        <begin position="518"/>
        <end position="530"/>
    </location>
</feature>
<dbReference type="PANTHER" id="PTHR34059:SF1">
    <property type="entry name" value="EXPRESSED PROTEIN"/>
    <property type="match status" value="1"/>
</dbReference>
<feature type="region of interest" description="Disordered" evidence="1">
    <location>
        <begin position="276"/>
        <end position="455"/>
    </location>
</feature>
<proteinExistence type="predicted"/>
<organism evidence="3 4">
    <name type="scientific">Oldenlandia corymbosa var. corymbosa</name>
    <dbReference type="NCBI Taxonomy" id="529605"/>
    <lineage>
        <taxon>Eukaryota</taxon>
        <taxon>Viridiplantae</taxon>
        <taxon>Streptophyta</taxon>
        <taxon>Embryophyta</taxon>
        <taxon>Tracheophyta</taxon>
        <taxon>Spermatophyta</taxon>
        <taxon>Magnoliopsida</taxon>
        <taxon>eudicotyledons</taxon>
        <taxon>Gunneridae</taxon>
        <taxon>Pentapetalae</taxon>
        <taxon>asterids</taxon>
        <taxon>lamiids</taxon>
        <taxon>Gentianales</taxon>
        <taxon>Rubiaceae</taxon>
        <taxon>Rubioideae</taxon>
        <taxon>Spermacoceae</taxon>
        <taxon>Hedyotis-Oldenlandia complex</taxon>
        <taxon>Oldenlandia</taxon>
    </lineage>
</organism>
<dbReference type="InterPro" id="IPR008480">
    <property type="entry name" value="DUF761_pln"/>
</dbReference>
<keyword evidence="2" id="KW-0472">Membrane</keyword>
<feature type="region of interest" description="Disordered" evidence="1">
    <location>
        <begin position="97"/>
        <end position="116"/>
    </location>
</feature>
<feature type="compositionally biased region" description="Pro residues" evidence="1">
    <location>
        <begin position="376"/>
        <end position="388"/>
    </location>
</feature>
<feature type="compositionally biased region" description="Acidic residues" evidence="1">
    <location>
        <begin position="531"/>
        <end position="548"/>
    </location>
</feature>
<feature type="compositionally biased region" description="Polar residues" evidence="1">
    <location>
        <begin position="213"/>
        <end position="225"/>
    </location>
</feature>
<feature type="region of interest" description="Disordered" evidence="1">
    <location>
        <begin position="198"/>
        <end position="244"/>
    </location>
</feature>
<evidence type="ECO:0000256" key="2">
    <source>
        <dbReference type="SAM" id="Phobius"/>
    </source>
</evidence>
<dbReference type="PANTHER" id="PTHR34059">
    <property type="entry name" value="EXPRESSED PROTEIN"/>
    <property type="match status" value="1"/>
</dbReference>
<feature type="compositionally biased region" description="Low complexity" evidence="1">
    <location>
        <begin position="311"/>
        <end position="356"/>
    </location>
</feature>
<sequence>MCPSMADRDDSYTPKPKKLSLEVSANQANQESSSKYYNQFLYKAIIVALFLVIVPLLPSQAPEFVNQNLQYSRSWELLQLIFVGIAVSYGLFSKRNDETDKDHHNQQQQHNSPAATNKFDNAQSYVAGLLQVSSVFDDETEPTSVSDDTNSNKIQTWNSQYQRKEPMVVVAEKSPVLEKQRGTASRFDEKPLLLPVRSLKSRVSEPDEKQMTRENSFNNASITRASSNSVSKRFSSSNSGKARNGEFAGLSLVDADDNNMEANVVLRSPIPWRSRSGRMEMKEGDQEGINSYSLPPSAEDSEHKKFESPRSFRSQSSRSLRTHESVSSPSPNKSSTPPQTPSSSSKNLSPSHSFSSEYQAKSAEDFARKKSYVKTTPPPAPPPPPPPFYRKSPLEKSNSALMNRQDFPQKELRRSVRSVPDEFVKTELESLTRRTNSGPELRPKAQTDVSSFGKSVRTIRSAESITREIKPKEFDADVMGEVAKEIEAKSQAKRELTNKLMREAEPKFRRMTSNELQMAEKEDSIEKVLVETDESSEEEAESEDDYVEESVGSSGNAEEVPASNVDNANAAADEGPDVDKKADEFIAKFREQIRLQRIESIRRSTEQIARKQSSRK</sequence>
<evidence type="ECO:0000313" key="3">
    <source>
        <dbReference type="EMBL" id="CAI9095707.1"/>
    </source>
</evidence>
<feature type="compositionally biased region" description="Basic and acidic residues" evidence="1">
    <location>
        <begin position="407"/>
        <end position="432"/>
    </location>
</feature>
<gene>
    <name evidence="3" type="ORF">OLC1_LOCUS6619</name>
</gene>
<feature type="transmembrane region" description="Helical" evidence="2">
    <location>
        <begin position="40"/>
        <end position="57"/>
    </location>
</feature>
<accession>A0AAV1CJU8</accession>
<reference evidence="3" key="1">
    <citation type="submission" date="2023-03" db="EMBL/GenBank/DDBJ databases">
        <authorList>
            <person name="Julca I."/>
        </authorList>
    </citation>
    <scope>NUCLEOTIDE SEQUENCE</scope>
</reference>
<name>A0AAV1CJU8_OLDCO</name>
<evidence type="ECO:0000313" key="4">
    <source>
        <dbReference type="Proteomes" id="UP001161247"/>
    </source>
</evidence>
<keyword evidence="4" id="KW-1185">Reference proteome</keyword>
<feature type="compositionally biased region" description="Basic and acidic residues" evidence="1">
    <location>
        <begin position="202"/>
        <end position="212"/>
    </location>
</feature>
<feature type="compositionally biased region" description="Low complexity" evidence="1">
    <location>
        <begin position="226"/>
        <end position="239"/>
    </location>
</feature>
<evidence type="ECO:0000256" key="1">
    <source>
        <dbReference type="SAM" id="MobiDB-lite"/>
    </source>
</evidence>
<dbReference type="AlphaFoldDB" id="A0AAV1CJU8"/>
<protein>
    <submittedName>
        <fullName evidence="3">OLC1v1031704C1</fullName>
    </submittedName>
</protein>
<keyword evidence="2" id="KW-1133">Transmembrane helix</keyword>
<feature type="compositionally biased region" description="Basic and acidic residues" evidence="1">
    <location>
        <begin position="300"/>
        <end position="310"/>
    </location>
</feature>
<dbReference type="Proteomes" id="UP001161247">
    <property type="component" value="Chromosome 2"/>
</dbReference>
<dbReference type="Pfam" id="PF05553">
    <property type="entry name" value="DUF761"/>
    <property type="match status" value="1"/>
</dbReference>